<name>A0A4V2SD99_9FIRM</name>
<reference evidence="2 3" key="1">
    <citation type="submission" date="2019-03" db="EMBL/GenBank/DDBJ databases">
        <title>Genomic Encyclopedia of Type Strains, Phase IV (KMG-IV): sequencing the most valuable type-strain genomes for metagenomic binning, comparative biology and taxonomic classification.</title>
        <authorList>
            <person name="Goeker M."/>
        </authorList>
    </citation>
    <scope>NUCLEOTIDE SEQUENCE [LARGE SCALE GENOMIC DNA]</scope>
    <source>
        <strain evidence="2 3">DSM 28559</strain>
    </source>
</reference>
<feature type="transmembrane region" description="Helical" evidence="1">
    <location>
        <begin position="104"/>
        <end position="128"/>
    </location>
</feature>
<dbReference type="AlphaFoldDB" id="A0A4V2SD99"/>
<comment type="caution">
    <text evidence="2">The sequence shown here is derived from an EMBL/GenBank/DDBJ whole genome shotgun (WGS) entry which is preliminary data.</text>
</comment>
<keyword evidence="1" id="KW-0812">Transmembrane</keyword>
<feature type="transmembrane region" description="Helical" evidence="1">
    <location>
        <begin position="135"/>
        <end position="158"/>
    </location>
</feature>
<evidence type="ECO:0000256" key="1">
    <source>
        <dbReference type="SAM" id="Phobius"/>
    </source>
</evidence>
<evidence type="ECO:0000313" key="2">
    <source>
        <dbReference type="EMBL" id="TCO82552.1"/>
    </source>
</evidence>
<proteinExistence type="predicted"/>
<organism evidence="2 3">
    <name type="scientific">Frisingicoccus caecimuris</name>
    <dbReference type="NCBI Taxonomy" id="1796636"/>
    <lineage>
        <taxon>Bacteria</taxon>
        <taxon>Bacillati</taxon>
        <taxon>Bacillota</taxon>
        <taxon>Clostridia</taxon>
        <taxon>Lachnospirales</taxon>
        <taxon>Lachnospiraceae</taxon>
        <taxon>Frisingicoccus</taxon>
    </lineage>
</organism>
<feature type="transmembrane region" description="Helical" evidence="1">
    <location>
        <begin position="12"/>
        <end position="32"/>
    </location>
</feature>
<dbReference type="Gene3D" id="1.10.1760.20">
    <property type="match status" value="1"/>
</dbReference>
<feature type="transmembrane region" description="Helical" evidence="1">
    <location>
        <begin position="72"/>
        <end position="92"/>
    </location>
</feature>
<dbReference type="OrthoDB" id="9766854at2"/>
<gene>
    <name evidence="2" type="ORF">EV212_11619</name>
</gene>
<feature type="transmembrane region" description="Helical" evidence="1">
    <location>
        <begin position="44"/>
        <end position="65"/>
    </location>
</feature>
<dbReference type="EMBL" id="SLXA01000016">
    <property type="protein sequence ID" value="TCO82552.1"/>
    <property type="molecule type" value="Genomic_DNA"/>
</dbReference>
<keyword evidence="1" id="KW-0472">Membrane</keyword>
<dbReference type="Proteomes" id="UP000295711">
    <property type="component" value="Unassembled WGS sequence"/>
</dbReference>
<keyword evidence="1" id="KW-1133">Transmembrane helix</keyword>
<protein>
    <submittedName>
        <fullName evidence="2">Energy-coupling factor transport system substrate-specific component</fullName>
    </submittedName>
</protein>
<evidence type="ECO:0000313" key="3">
    <source>
        <dbReference type="Proteomes" id="UP000295711"/>
    </source>
</evidence>
<sequence length="193" mass="20436">MSDGRNFTTLKQCMVALGIVLNIVGAFIALNLRLPVYLDSIGTVLSGALLGPVYGVATGVLGSFISGITFDVYSLYYAPVQILTGLMAGWMFRTKWLRGYRLPIGGLALSLPTSIASAAITAFLFGGITSSGSSYLVVLMSKLGMNLTLSCFLVQVLTDYADKLIAVLLVAAVLKVLTPEMKMKIRGGRNGAL</sequence>
<accession>A0A4V2SD99</accession>
<dbReference type="RefSeq" id="WP_132093767.1">
    <property type="nucleotide sequence ID" value="NZ_JANKAQ010000016.1"/>
</dbReference>
<keyword evidence="3" id="KW-1185">Reference proteome</keyword>